<keyword evidence="5" id="KW-0732">Signal</keyword>
<evidence type="ECO:0000313" key="8">
    <source>
        <dbReference type="Proteomes" id="UP000599688"/>
    </source>
</evidence>
<organism evidence="7 8">
    <name type="scientific">Psychroflexus salis</name>
    <dbReference type="NCBI Taxonomy" id="1526574"/>
    <lineage>
        <taxon>Bacteria</taxon>
        <taxon>Pseudomonadati</taxon>
        <taxon>Bacteroidota</taxon>
        <taxon>Flavobacteriia</taxon>
        <taxon>Flavobacteriales</taxon>
        <taxon>Flavobacteriaceae</taxon>
        <taxon>Psychroflexus</taxon>
    </lineage>
</organism>
<keyword evidence="8" id="KW-1185">Reference proteome</keyword>
<sequence length="1008" mass="117194">MRAFFKALLCFFFISSSQAQDFIDTWYDDDSGLLQNSIKDIAKDNDGFIWFATESGLVRFNGKRFKVFSSIQGLKTQRMDHFYRKNDTLFAATSQNESVFIKNLNPQFYSSIEDNLEIEFSEISKKTFVFEKIIEQEDVNLLYHKLANRLVYVASTAQNFYLINKNKRILQEFPKQKFKGLLASLVVDEDWFLILNTKILKFNFDLLQFEDAYKTATSKIKNVYYNKAHDQVFIALHSQIFIFSNKETGLQLDKVHANFNVTNKFTTCLYKDETYNTLYSGSWAYGLGISKPSKFTTIQLKEDRSKNLIYAFNWNQKDSIFLPNGLVIHDQKIIKTDAIGHNLLINQYFPRDQNDNFYAAKRRKIMKLRYNAESLKYKEDLFLDFKEDLGVLYVSKENELYISTKSFNNSNQVYFFKTNNLNEANTKLDTLFKFEHEIYYINESLDGSKLWIGTNNGLFIYKPTSNKIDSIPGLNNTIVRTIKETKKYVWIGSYNNGYFHYSKADKKLTKLPYDNLNYLKTVHHIVEDDYNNIWLPTNKGLFKANKDEVLAYIDGKKGYINYYYFNTQDGLAINEFNGGCYPCEYLDKNNNIIFPSLNGLVKFNPKDFLDYKLANEEIFIDEIILDGKSYLPTTHFKIPKNFKNLEIHVDALAFNKLPTINFTSPLNTNLSKYSSISDGKLVFTSLPHGKHQLNFSLGTSNKAIITSMQLEKEMFWHETNFFKVSLIMFIGLLVVFVIFVIINHEKNKSNQLQRIIDEKTRQLQSTIQDLRKSQKYFENQLENQKKIVASISHDIKSPLQYLAYGIEYLEQGLKDKKLERDVYENIEALSSSIEKLKEFTQNILDFSKAIIQTDANLIESSNIRKLVDEKVGLFEQMAKQKKNLLEIKSKEDVYFSLNRNYFSVILHNILDNAIKNTFNGTIEVKLQKLGNNLILKIKDTGAGMSMETLERYKKVFDNSDNEKINVSGSGLGLHIVSETGKLMNAKIEINSEKGKGTEFYMLLTHKIK</sequence>
<dbReference type="SUPFAM" id="SSF63829">
    <property type="entry name" value="Calcium-dependent phosphotriesterase"/>
    <property type="match status" value="1"/>
</dbReference>
<evidence type="ECO:0000256" key="3">
    <source>
        <dbReference type="ARBA" id="ARBA00022553"/>
    </source>
</evidence>
<dbReference type="SMART" id="SM00387">
    <property type="entry name" value="HATPase_c"/>
    <property type="match status" value="1"/>
</dbReference>
<keyword evidence="4" id="KW-1133">Transmembrane helix</keyword>
<evidence type="ECO:0000256" key="4">
    <source>
        <dbReference type="SAM" id="Phobius"/>
    </source>
</evidence>
<dbReference type="Pfam" id="PF02518">
    <property type="entry name" value="HATPase_c"/>
    <property type="match status" value="1"/>
</dbReference>
<dbReference type="InterPro" id="IPR011110">
    <property type="entry name" value="Reg_prop"/>
</dbReference>
<keyword evidence="3" id="KW-0597">Phosphoprotein</keyword>
<dbReference type="InterPro" id="IPR003661">
    <property type="entry name" value="HisK_dim/P_dom"/>
</dbReference>
<keyword evidence="4" id="KW-0812">Transmembrane</keyword>
<dbReference type="InterPro" id="IPR036890">
    <property type="entry name" value="HATPase_C_sf"/>
</dbReference>
<dbReference type="RefSeq" id="WP_188406554.1">
    <property type="nucleotide sequence ID" value="NZ_BMGL01000010.1"/>
</dbReference>
<proteinExistence type="predicted"/>
<reference evidence="7 8" key="1">
    <citation type="journal article" date="2014" name="Int. J. Syst. Evol. Microbiol.">
        <title>Complete genome sequence of Corynebacterium casei LMG S-19264T (=DSM 44701T), isolated from a smear-ripened cheese.</title>
        <authorList>
            <consortium name="US DOE Joint Genome Institute (JGI-PGF)"/>
            <person name="Walter F."/>
            <person name="Albersmeier A."/>
            <person name="Kalinowski J."/>
            <person name="Ruckert C."/>
        </authorList>
    </citation>
    <scope>NUCLEOTIDE SEQUENCE [LARGE SCALE GENOMIC DNA]</scope>
    <source>
        <strain evidence="7 8">CGMCC 1.12925</strain>
    </source>
</reference>
<accession>A0A917EBK9</accession>
<evidence type="ECO:0000256" key="2">
    <source>
        <dbReference type="ARBA" id="ARBA00012438"/>
    </source>
</evidence>
<dbReference type="EC" id="2.7.13.3" evidence="2"/>
<name>A0A917EBK9_9FLAO</name>
<evidence type="ECO:0000256" key="1">
    <source>
        <dbReference type="ARBA" id="ARBA00000085"/>
    </source>
</evidence>
<dbReference type="AlphaFoldDB" id="A0A917EBK9"/>
<dbReference type="PANTHER" id="PTHR43547">
    <property type="entry name" value="TWO-COMPONENT HISTIDINE KINASE"/>
    <property type="match status" value="1"/>
</dbReference>
<evidence type="ECO:0000313" key="7">
    <source>
        <dbReference type="EMBL" id="GGE17464.1"/>
    </source>
</evidence>
<keyword evidence="4" id="KW-0472">Membrane</keyword>
<dbReference type="Gene3D" id="2.130.10.10">
    <property type="entry name" value="YVTN repeat-like/Quinoprotein amine dehydrogenase"/>
    <property type="match status" value="2"/>
</dbReference>
<dbReference type="SUPFAM" id="SSF47384">
    <property type="entry name" value="Homodimeric domain of signal transducing histidine kinase"/>
    <property type="match status" value="1"/>
</dbReference>
<protein>
    <recommendedName>
        <fullName evidence="2">histidine kinase</fullName>
        <ecNumber evidence="2">2.7.13.3</ecNumber>
    </recommendedName>
</protein>
<dbReference type="Pfam" id="PF07494">
    <property type="entry name" value="Reg_prop"/>
    <property type="match status" value="1"/>
</dbReference>
<dbReference type="InterPro" id="IPR036097">
    <property type="entry name" value="HisK_dim/P_sf"/>
</dbReference>
<dbReference type="PROSITE" id="PS50109">
    <property type="entry name" value="HIS_KIN"/>
    <property type="match status" value="1"/>
</dbReference>
<dbReference type="PANTHER" id="PTHR43547:SF2">
    <property type="entry name" value="HYBRID SIGNAL TRANSDUCTION HISTIDINE KINASE C"/>
    <property type="match status" value="1"/>
</dbReference>
<evidence type="ECO:0000259" key="6">
    <source>
        <dbReference type="PROSITE" id="PS50109"/>
    </source>
</evidence>
<dbReference type="InterPro" id="IPR003594">
    <property type="entry name" value="HATPase_dom"/>
</dbReference>
<dbReference type="InterPro" id="IPR004358">
    <property type="entry name" value="Sig_transdc_His_kin-like_C"/>
</dbReference>
<dbReference type="GO" id="GO:0000155">
    <property type="term" value="F:phosphorelay sensor kinase activity"/>
    <property type="evidence" value="ECO:0007669"/>
    <property type="project" value="InterPro"/>
</dbReference>
<feature type="domain" description="Histidine kinase" evidence="6">
    <location>
        <begin position="790"/>
        <end position="1007"/>
    </location>
</feature>
<dbReference type="Proteomes" id="UP000599688">
    <property type="component" value="Unassembled WGS sequence"/>
</dbReference>
<dbReference type="Gene3D" id="1.10.287.130">
    <property type="match status" value="1"/>
</dbReference>
<dbReference type="PRINTS" id="PR00344">
    <property type="entry name" value="BCTRLSENSOR"/>
</dbReference>
<feature type="chain" id="PRO_5036863145" description="histidine kinase" evidence="5">
    <location>
        <begin position="20"/>
        <end position="1008"/>
    </location>
</feature>
<dbReference type="InterPro" id="IPR015943">
    <property type="entry name" value="WD40/YVTN_repeat-like_dom_sf"/>
</dbReference>
<dbReference type="SUPFAM" id="SSF55874">
    <property type="entry name" value="ATPase domain of HSP90 chaperone/DNA topoisomerase II/histidine kinase"/>
    <property type="match status" value="1"/>
</dbReference>
<comment type="catalytic activity">
    <reaction evidence="1">
        <text>ATP + protein L-histidine = ADP + protein N-phospho-L-histidine.</text>
        <dbReference type="EC" id="2.7.13.3"/>
    </reaction>
</comment>
<comment type="caution">
    <text evidence="7">The sequence shown here is derived from an EMBL/GenBank/DDBJ whole genome shotgun (WGS) entry which is preliminary data.</text>
</comment>
<dbReference type="EMBL" id="BMGL01000010">
    <property type="protein sequence ID" value="GGE17464.1"/>
    <property type="molecule type" value="Genomic_DNA"/>
</dbReference>
<feature type="signal peptide" evidence="5">
    <location>
        <begin position="1"/>
        <end position="19"/>
    </location>
</feature>
<evidence type="ECO:0000256" key="5">
    <source>
        <dbReference type="SAM" id="SignalP"/>
    </source>
</evidence>
<dbReference type="CDD" id="cd00082">
    <property type="entry name" value="HisKA"/>
    <property type="match status" value="1"/>
</dbReference>
<dbReference type="InterPro" id="IPR005467">
    <property type="entry name" value="His_kinase_dom"/>
</dbReference>
<gene>
    <name evidence="7" type="ORF">GCM10010831_18390</name>
</gene>
<feature type="transmembrane region" description="Helical" evidence="4">
    <location>
        <begin position="721"/>
        <end position="742"/>
    </location>
</feature>
<dbReference type="Gene3D" id="3.30.565.10">
    <property type="entry name" value="Histidine kinase-like ATPase, C-terminal domain"/>
    <property type="match status" value="1"/>
</dbReference>